<dbReference type="InterPro" id="IPR007544">
    <property type="entry name" value="ENCAP"/>
</dbReference>
<reference evidence="1 2" key="1">
    <citation type="journal article" date="2015" name="Stand. Genomic Sci.">
        <title>Genomic Encyclopedia of Bacterial and Archaeal Type Strains, Phase III: the genomes of soil and plant-associated and newly described type strains.</title>
        <authorList>
            <person name="Whitman W.B."/>
            <person name="Woyke T."/>
            <person name="Klenk H.P."/>
            <person name="Zhou Y."/>
            <person name="Lilburn T.G."/>
            <person name="Beck B.J."/>
            <person name="De Vos P."/>
            <person name="Vandamme P."/>
            <person name="Eisen J.A."/>
            <person name="Garrity G."/>
            <person name="Hugenholtz P."/>
            <person name="Kyrpides N.C."/>
        </authorList>
    </citation>
    <scope>NUCLEOTIDE SEQUENCE [LARGE SCALE GENOMIC DNA]</scope>
    <source>
        <strain evidence="1 2">VKM Ac-2538</strain>
    </source>
</reference>
<evidence type="ECO:0000313" key="1">
    <source>
        <dbReference type="EMBL" id="TCO17065.1"/>
    </source>
</evidence>
<organism evidence="1 2">
    <name type="scientific">Kribbella orskensis</name>
    <dbReference type="NCBI Taxonomy" id="2512216"/>
    <lineage>
        <taxon>Bacteria</taxon>
        <taxon>Bacillati</taxon>
        <taxon>Actinomycetota</taxon>
        <taxon>Actinomycetes</taxon>
        <taxon>Propionibacteriales</taxon>
        <taxon>Kribbellaceae</taxon>
        <taxon>Kribbella</taxon>
    </lineage>
</organism>
<accession>A0ABY2BDE3</accession>
<dbReference type="Gene3D" id="3.30.2400.30">
    <property type="match status" value="1"/>
</dbReference>
<name>A0ABY2BDE3_9ACTN</name>
<sequence>MAWARSVASAGAVWRKPLARHDPAKIVTDLAIVLGLGGNCLADIAVLRGEPGVFGPVASDPTVSRTIDALAGDVERVLSAINVARAAARARVWALAADTPAHRHRITSGGKRNPVNPDGTVTGGLARGVCFIDPHPSLTAAIRQRNSAPPTSTPPSRRPPTTAVRSATIWPLLHDGEIICATALEGALLVSTRGGDYELHLGKDLSIGYLSHDAERGRALSAGVADIPGPHCGVQCRTDLLITAPAAHVPPGPAHA</sequence>
<dbReference type="Pfam" id="PF04454">
    <property type="entry name" value="Linocin_M18"/>
    <property type="match status" value="1"/>
</dbReference>
<proteinExistence type="predicted"/>
<evidence type="ECO:0000313" key="2">
    <source>
        <dbReference type="Proteomes" id="UP000295818"/>
    </source>
</evidence>
<protein>
    <submittedName>
        <fullName evidence="1">DDE family transposase</fullName>
    </submittedName>
</protein>
<gene>
    <name evidence="1" type="ORF">EV644_11585</name>
</gene>
<dbReference type="Proteomes" id="UP000295818">
    <property type="component" value="Unassembled WGS sequence"/>
</dbReference>
<comment type="caution">
    <text evidence="1">The sequence shown here is derived from an EMBL/GenBank/DDBJ whole genome shotgun (WGS) entry which is preliminary data.</text>
</comment>
<dbReference type="EMBL" id="SLWM01000015">
    <property type="protein sequence ID" value="TCO17065.1"/>
    <property type="molecule type" value="Genomic_DNA"/>
</dbReference>
<keyword evidence="2" id="KW-1185">Reference proteome</keyword>